<organism evidence="1">
    <name type="scientific">Anguilla anguilla</name>
    <name type="common">European freshwater eel</name>
    <name type="synonym">Muraena anguilla</name>
    <dbReference type="NCBI Taxonomy" id="7936"/>
    <lineage>
        <taxon>Eukaryota</taxon>
        <taxon>Metazoa</taxon>
        <taxon>Chordata</taxon>
        <taxon>Craniata</taxon>
        <taxon>Vertebrata</taxon>
        <taxon>Euteleostomi</taxon>
        <taxon>Actinopterygii</taxon>
        <taxon>Neopterygii</taxon>
        <taxon>Teleostei</taxon>
        <taxon>Anguilliformes</taxon>
        <taxon>Anguillidae</taxon>
        <taxon>Anguilla</taxon>
    </lineage>
</organism>
<accession>A0A0E9TGV1</accession>
<evidence type="ECO:0000313" key="1">
    <source>
        <dbReference type="EMBL" id="JAH52697.1"/>
    </source>
</evidence>
<name>A0A0E9TGV1_ANGAN</name>
<proteinExistence type="predicted"/>
<dbReference type="EMBL" id="GBXM01055880">
    <property type="protein sequence ID" value="JAH52697.1"/>
    <property type="molecule type" value="Transcribed_RNA"/>
</dbReference>
<reference evidence="1" key="2">
    <citation type="journal article" date="2015" name="Fish Shellfish Immunol.">
        <title>Early steps in the European eel (Anguilla anguilla)-Vibrio vulnificus interaction in the gills: Role of the RtxA13 toxin.</title>
        <authorList>
            <person name="Callol A."/>
            <person name="Pajuelo D."/>
            <person name="Ebbesson L."/>
            <person name="Teles M."/>
            <person name="MacKenzie S."/>
            <person name="Amaro C."/>
        </authorList>
    </citation>
    <scope>NUCLEOTIDE SEQUENCE</scope>
</reference>
<reference evidence="1" key="1">
    <citation type="submission" date="2014-11" db="EMBL/GenBank/DDBJ databases">
        <authorList>
            <person name="Amaro Gonzalez C."/>
        </authorList>
    </citation>
    <scope>NUCLEOTIDE SEQUENCE</scope>
</reference>
<sequence length="50" mass="5817">MSQTGIHFGTTHRSRRRSIPDIISTAERLIHILPHRHDQPSRCFSRSHSV</sequence>
<dbReference type="AlphaFoldDB" id="A0A0E9TGV1"/>
<protein>
    <submittedName>
        <fullName evidence="1">Uncharacterized protein</fullName>
    </submittedName>
</protein>